<dbReference type="InterPro" id="IPR024523">
    <property type="entry name" value="DUF3793"/>
</dbReference>
<comment type="caution">
    <text evidence="1">The sequence shown here is derived from an EMBL/GenBank/DDBJ whole genome shotgun (WGS) entry which is preliminary data.</text>
</comment>
<dbReference type="Proteomes" id="UP000886819">
    <property type="component" value="Unassembled WGS sequence"/>
</dbReference>
<dbReference type="AlphaFoldDB" id="A0A9D0YWD8"/>
<reference evidence="1" key="1">
    <citation type="submission" date="2020-10" db="EMBL/GenBank/DDBJ databases">
        <authorList>
            <person name="Gilroy R."/>
        </authorList>
    </citation>
    <scope>NUCLEOTIDE SEQUENCE</scope>
    <source>
        <strain evidence="1">ChiHile30-977</strain>
    </source>
</reference>
<reference evidence="1" key="2">
    <citation type="journal article" date="2021" name="PeerJ">
        <title>Extensive microbial diversity within the chicken gut microbiome revealed by metagenomics and culture.</title>
        <authorList>
            <person name="Gilroy R."/>
            <person name="Ravi A."/>
            <person name="Getino M."/>
            <person name="Pursley I."/>
            <person name="Horton D.L."/>
            <person name="Alikhan N.F."/>
            <person name="Baker D."/>
            <person name="Gharbi K."/>
            <person name="Hall N."/>
            <person name="Watson M."/>
            <person name="Adriaenssens E.M."/>
            <person name="Foster-Nyarko E."/>
            <person name="Jarju S."/>
            <person name="Secka A."/>
            <person name="Antonio M."/>
            <person name="Oren A."/>
            <person name="Chaudhuri R.R."/>
            <person name="La Ragione R."/>
            <person name="Hildebrand F."/>
            <person name="Pallen M.J."/>
        </authorList>
    </citation>
    <scope>NUCLEOTIDE SEQUENCE</scope>
    <source>
        <strain evidence="1">ChiHile30-977</strain>
    </source>
</reference>
<sequence>MSEEMVIRHCSPTLAGMKTGSLFSCSYGDGKQLTQELCRFNRMLAPKGVRMLPLRTGGGRALIYLYRPNALRRDFADLQARRLLEENDYLPERVNQCVIRLIQRLKSEGTFPHEIGLFLGYPPEDVLGFIHNKGRNHKCIGCWKVYGDEATARAVFRKYRECTRIYCRQWRQGKSIERLTVAG</sequence>
<organism evidence="1 2">
    <name type="scientific">Candidatus Avichristensenella intestinipullorum</name>
    <dbReference type="NCBI Taxonomy" id="2840693"/>
    <lineage>
        <taxon>Bacteria</taxon>
        <taxon>Bacillati</taxon>
        <taxon>Bacillota</taxon>
        <taxon>Clostridia</taxon>
        <taxon>Candidatus Avichristensenella</taxon>
    </lineage>
</organism>
<accession>A0A9D0YWD8</accession>
<gene>
    <name evidence="1" type="ORF">IAA66_06905</name>
</gene>
<dbReference type="Pfam" id="PF12672">
    <property type="entry name" value="DUF3793"/>
    <property type="match status" value="1"/>
</dbReference>
<protein>
    <submittedName>
        <fullName evidence="1">DUF3793 family protein</fullName>
    </submittedName>
</protein>
<name>A0A9D0YWD8_9FIRM</name>
<evidence type="ECO:0000313" key="1">
    <source>
        <dbReference type="EMBL" id="HIQ63302.1"/>
    </source>
</evidence>
<dbReference type="EMBL" id="DVFI01000099">
    <property type="protein sequence ID" value="HIQ63302.1"/>
    <property type="molecule type" value="Genomic_DNA"/>
</dbReference>
<proteinExistence type="predicted"/>
<evidence type="ECO:0000313" key="2">
    <source>
        <dbReference type="Proteomes" id="UP000886819"/>
    </source>
</evidence>